<feature type="compositionally biased region" description="Polar residues" evidence="4">
    <location>
        <begin position="169"/>
        <end position="188"/>
    </location>
</feature>
<evidence type="ECO:0000313" key="6">
    <source>
        <dbReference type="EMBL" id="RFB97723.1"/>
    </source>
</evidence>
<organism evidence="6 7">
    <name type="scientific">Rhizobium leguminosarum bv. trifolii</name>
    <dbReference type="NCBI Taxonomy" id="386"/>
    <lineage>
        <taxon>Bacteria</taxon>
        <taxon>Pseudomonadati</taxon>
        <taxon>Pseudomonadota</taxon>
        <taxon>Alphaproteobacteria</taxon>
        <taxon>Hyphomicrobiales</taxon>
        <taxon>Rhizobiaceae</taxon>
        <taxon>Rhizobium/Agrobacterium group</taxon>
        <taxon>Rhizobium</taxon>
    </lineage>
</organism>
<dbReference type="Gene3D" id="2.60.40.3500">
    <property type="match status" value="1"/>
</dbReference>
<dbReference type="EMBL" id="NAOO01000007">
    <property type="protein sequence ID" value="RFB97723.1"/>
    <property type="molecule type" value="Genomic_DNA"/>
</dbReference>
<dbReference type="EC" id="3.5.1.28" evidence="2"/>
<dbReference type="CDD" id="cd02696">
    <property type="entry name" value="MurNAc-LAA"/>
    <property type="match status" value="1"/>
</dbReference>
<dbReference type="AlphaFoldDB" id="A0A3E1BT22"/>
<dbReference type="PANTHER" id="PTHR30404">
    <property type="entry name" value="N-ACETYLMURAMOYL-L-ALANINE AMIDASE"/>
    <property type="match status" value="1"/>
</dbReference>
<reference evidence="6 7" key="1">
    <citation type="submission" date="2017-03" db="EMBL/GenBank/DDBJ databases">
        <title>Genome analysis of Rhizobial strains effectives or ineffectives for nitrogen fixation isolated from bean seeds.</title>
        <authorList>
            <person name="Peralta H."/>
            <person name="Aguilar-Vera A."/>
            <person name="Mora Y."/>
            <person name="Vargas-Lagunas C."/>
            <person name="Girard L."/>
            <person name="Mora J."/>
        </authorList>
    </citation>
    <scope>NUCLEOTIDE SEQUENCE [LARGE SCALE GENOMIC DNA]</scope>
    <source>
        <strain evidence="6 7">CCGM5</strain>
    </source>
</reference>
<evidence type="ECO:0000256" key="4">
    <source>
        <dbReference type="SAM" id="MobiDB-lite"/>
    </source>
</evidence>
<evidence type="ECO:0000256" key="1">
    <source>
        <dbReference type="ARBA" id="ARBA00001561"/>
    </source>
</evidence>
<dbReference type="SMART" id="SM00646">
    <property type="entry name" value="Ami_3"/>
    <property type="match status" value="1"/>
</dbReference>
<feature type="region of interest" description="Disordered" evidence="4">
    <location>
        <begin position="169"/>
        <end position="195"/>
    </location>
</feature>
<gene>
    <name evidence="6" type="ORF">B5K10_08555</name>
</gene>
<dbReference type="Pfam" id="PF01520">
    <property type="entry name" value="Amidase_3"/>
    <property type="match status" value="1"/>
</dbReference>
<dbReference type="GO" id="GO:0009253">
    <property type="term" value="P:peptidoglycan catabolic process"/>
    <property type="evidence" value="ECO:0007669"/>
    <property type="project" value="InterPro"/>
</dbReference>
<dbReference type="RefSeq" id="WP_116273023.1">
    <property type="nucleotide sequence ID" value="NZ_KZ859521.1"/>
</dbReference>
<dbReference type="Pfam" id="PF11741">
    <property type="entry name" value="AMIN"/>
    <property type="match status" value="1"/>
</dbReference>
<dbReference type="Gene3D" id="3.40.630.40">
    <property type="entry name" value="Zn-dependent exopeptidases"/>
    <property type="match status" value="1"/>
</dbReference>
<dbReference type="PANTHER" id="PTHR30404:SF0">
    <property type="entry name" value="N-ACETYLMURAMOYL-L-ALANINE AMIDASE AMIC"/>
    <property type="match status" value="1"/>
</dbReference>
<dbReference type="InterPro" id="IPR050695">
    <property type="entry name" value="N-acetylmuramoyl_amidase_3"/>
</dbReference>
<evidence type="ECO:0000259" key="5">
    <source>
        <dbReference type="SMART" id="SM00646"/>
    </source>
</evidence>
<dbReference type="InterPro" id="IPR021731">
    <property type="entry name" value="AMIN_dom"/>
</dbReference>
<protein>
    <recommendedName>
        <fullName evidence="2">N-acetylmuramoyl-L-alanine amidase</fullName>
        <ecNumber evidence="2">3.5.1.28</ecNumber>
    </recommendedName>
</protein>
<comment type="catalytic activity">
    <reaction evidence="1">
        <text>Hydrolyzes the link between N-acetylmuramoyl residues and L-amino acid residues in certain cell-wall glycopeptides.</text>
        <dbReference type="EC" id="3.5.1.28"/>
    </reaction>
</comment>
<feature type="domain" description="MurNAc-LAA" evidence="5">
    <location>
        <begin position="263"/>
        <end position="417"/>
    </location>
</feature>
<evidence type="ECO:0000313" key="7">
    <source>
        <dbReference type="Proteomes" id="UP000256748"/>
    </source>
</evidence>
<dbReference type="SUPFAM" id="SSF53187">
    <property type="entry name" value="Zn-dependent exopeptidases"/>
    <property type="match status" value="1"/>
</dbReference>
<accession>A0A3E1BT22</accession>
<dbReference type="GO" id="GO:0008745">
    <property type="term" value="F:N-acetylmuramoyl-L-alanine amidase activity"/>
    <property type="evidence" value="ECO:0007669"/>
    <property type="project" value="UniProtKB-EC"/>
</dbReference>
<keyword evidence="3" id="KW-0378">Hydrolase</keyword>
<dbReference type="Proteomes" id="UP000256748">
    <property type="component" value="Unassembled WGS sequence"/>
</dbReference>
<evidence type="ECO:0000256" key="2">
    <source>
        <dbReference type="ARBA" id="ARBA00011901"/>
    </source>
</evidence>
<comment type="caution">
    <text evidence="6">The sequence shown here is derived from an EMBL/GenBank/DDBJ whole genome shotgun (WGS) entry which is preliminary data.</text>
</comment>
<proteinExistence type="predicted"/>
<name>A0A3E1BT22_RHILT</name>
<dbReference type="GO" id="GO:0030288">
    <property type="term" value="C:outer membrane-bounded periplasmic space"/>
    <property type="evidence" value="ECO:0007669"/>
    <property type="project" value="TreeGrafter"/>
</dbReference>
<sequence>MFKRARTAVKSAMRRSTCARRVLTALLAVGLLSAVVGSVEAKDPLLAYGARIIGDDARTRIVIDFDREPRFSVHYIANPERIVVDLPATAFGFPAKDLAARGLFKDIRYGKMDEESARIVLTTAGPVKLALAKVQADEAGKGHRLVLDAEMIDKQAFAELVKTQSWGDQAWSDRTSNDETGAAQTTSAIPAPEKTAPGDFVIAVDAGHGGIDTGAIGVDTKTEEKQVTLAFAKALTERLNKEPGIKAFLTRKDDEFLSLSQRVLIARQNHAGLFISLHADTLKQKDIRGATVYTISDKASDKLAADLAERENLSDQIAGKETVAEPPEVADILLDLTRRETQAFSISLAESVLNSFKDQVGTINNPHRHAGFRVLQAPDVPSILLELGFLSNAEDEKLLLDETWRGKIVGLLTDAVKRYRAAVIANGG</sequence>
<evidence type="ECO:0000256" key="3">
    <source>
        <dbReference type="ARBA" id="ARBA00022801"/>
    </source>
</evidence>
<dbReference type="InterPro" id="IPR002508">
    <property type="entry name" value="MurNAc-LAA_cat"/>
</dbReference>